<comment type="caution">
    <text evidence="1">The sequence shown here is derived from an EMBL/GenBank/DDBJ whole genome shotgun (WGS) entry which is preliminary data.</text>
</comment>
<dbReference type="AlphaFoldDB" id="A0A9D1TDI5"/>
<organism evidence="1 2">
    <name type="scientific">Candidatus Ornithocaccomicrobium faecavium</name>
    <dbReference type="NCBI Taxonomy" id="2840890"/>
    <lineage>
        <taxon>Bacteria</taxon>
        <taxon>Bacillati</taxon>
        <taxon>Bacillota</taxon>
        <taxon>Clostridia</taxon>
        <taxon>Candidatus Ornithocaccomicrobium</taxon>
    </lineage>
</organism>
<evidence type="ECO:0000313" key="1">
    <source>
        <dbReference type="EMBL" id="HIV28736.1"/>
    </source>
</evidence>
<reference evidence="1" key="1">
    <citation type="submission" date="2020-10" db="EMBL/GenBank/DDBJ databases">
        <authorList>
            <person name="Gilroy R."/>
        </authorList>
    </citation>
    <scope>NUCLEOTIDE SEQUENCE</scope>
    <source>
        <strain evidence="1">CHK183-6373</strain>
    </source>
</reference>
<dbReference type="Gene3D" id="3.30.460.10">
    <property type="entry name" value="Beta Polymerase, domain 2"/>
    <property type="match status" value="1"/>
</dbReference>
<reference evidence="1" key="2">
    <citation type="journal article" date="2021" name="PeerJ">
        <title>Extensive microbial diversity within the chicken gut microbiome revealed by metagenomics and culture.</title>
        <authorList>
            <person name="Gilroy R."/>
            <person name="Ravi A."/>
            <person name="Getino M."/>
            <person name="Pursley I."/>
            <person name="Horton D.L."/>
            <person name="Alikhan N.F."/>
            <person name="Baker D."/>
            <person name="Gharbi K."/>
            <person name="Hall N."/>
            <person name="Watson M."/>
            <person name="Adriaenssens E.M."/>
            <person name="Foster-Nyarko E."/>
            <person name="Jarju S."/>
            <person name="Secka A."/>
            <person name="Antonio M."/>
            <person name="Oren A."/>
            <person name="Chaudhuri R.R."/>
            <person name="La Ragione R."/>
            <person name="Hildebrand F."/>
            <person name="Pallen M.J."/>
        </authorList>
    </citation>
    <scope>NUCLEOTIDE SEQUENCE</scope>
    <source>
        <strain evidence="1">CHK183-6373</strain>
    </source>
</reference>
<accession>A0A9D1TDI5</accession>
<evidence type="ECO:0000313" key="2">
    <source>
        <dbReference type="Proteomes" id="UP000886884"/>
    </source>
</evidence>
<protein>
    <submittedName>
        <fullName evidence="1">Nucleotidyltransferase domain-containing protein</fullName>
    </submittedName>
</protein>
<dbReference type="SUPFAM" id="SSF81301">
    <property type="entry name" value="Nucleotidyltransferase"/>
    <property type="match status" value="1"/>
</dbReference>
<sequence length="41" mass="4344">MCDKIYTIDEIRAIASPIAKAHGVAAPYLFGSYARGDAASE</sequence>
<dbReference type="EMBL" id="DVOT01000222">
    <property type="protein sequence ID" value="HIV28736.1"/>
    <property type="molecule type" value="Genomic_DNA"/>
</dbReference>
<dbReference type="Proteomes" id="UP000886884">
    <property type="component" value="Unassembled WGS sequence"/>
</dbReference>
<name>A0A9D1TDI5_9FIRM</name>
<gene>
    <name evidence="1" type="ORF">IAA64_12255</name>
</gene>
<dbReference type="InterPro" id="IPR043519">
    <property type="entry name" value="NT_sf"/>
</dbReference>
<dbReference type="CDD" id="cd05403">
    <property type="entry name" value="NT_KNTase_like"/>
    <property type="match status" value="1"/>
</dbReference>
<proteinExistence type="predicted"/>